<keyword evidence="6" id="KW-0521">NADP</keyword>
<dbReference type="InterPro" id="IPR021163">
    <property type="entry name" value="Ferredox_Rdtase_adrenod"/>
</dbReference>
<dbReference type="Gene3D" id="3.30.70.20">
    <property type="match status" value="1"/>
</dbReference>
<dbReference type="PANTHER" id="PTHR48467">
    <property type="entry name" value="GLUTAMATE SYNTHASE 1 [NADH], CHLOROPLASTIC-LIKE"/>
    <property type="match status" value="1"/>
</dbReference>
<dbReference type="PRINTS" id="PR00419">
    <property type="entry name" value="ADXRDTASE"/>
</dbReference>
<keyword evidence="12" id="KW-1185">Reference proteome</keyword>
<dbReference type="InterPro" id="IPR055275">
    <property type="entry name" value="Ferredox_Rdtase"/>
</dbReference>
<dbReference type="InterPro" id="IPR017896">
    <property type="entry name" value="4Fe4S_Fe-S-bd"/>
</dbReference>
<dbReference type="Gene3D" id="3.40.50.720">
    <property type="entry name" value="NAD(P)-binding Rossmann-like Domain"/>
    <property type="match status" value="1"/>
</dbReference>
<dbReference type="EC" id="1.18.1.2" evidence="11"/>
<dbReference type="PROSITE" id="PS51379">
    <property type="entry name" value="4FE4S_FER_2"/>
    <property type="match status" value="2"/>
</dbReference>
<reference evidence="11 12" key="1">
    <citation type="submission" date="2021-03" db="EMBL/GenBank/DDBJ databases">
        <title>Sequencing the genomes of 1000 actinobacteria strains.</title>
        <authorList>
            <person name="Klenk H.-P."/>
        </authorList>
    </citation>
    <scope>NUCLEOTIDE SEQUENCE [LARGE SCALE GENOMIC DNA]</scope>
    <source>
        <strain evidence="11 12">DSM 46713</strain>
    </source>
</reference>
<comment type="similarity">
    <text evidence="2">Belongs to the ferredoxin--NADP reductase type 1 family.</text>
</comment>
<organism evidence="11 12">
    <name type="scientific">Mycolicibacterium lutetiense</name>
    <dbReference type="NCBI Taxonomy" id="1641992"/>
    <lineage>
        <taxon>Bacteria</taxon>
        <taxon>Bacillati</taxon>
        <taxon>Actinomycetota</taxon>
        <taxon>Actinomycetes</taxon>
        <taxon>Mycobacteriales</taxon>
        <taxon>Mycobacteriaceae</taxon>
        <taxon>Mycolicibacterium</taxon>
    </lineage>
</organism>
<dbReference type="PROSITE" id="PS00198">
    <property type="entry name" value="4FE4S_FER_1"/>
    <property type="match status" value="1"/>
</dbReference>
<evidence type="ECO:0000256" key="5">
    <source>
        <dbReference type="ARBA" id="ARBA00022827"/>
    </source>
</evidence>
<evidence type="ECO:0000256" key="2">
    <source>
        <dbReference type="ARBA" id="ARBA00008312"/>
    </source>
</evidence>
<keyword evidence="5" id="KW-0274">FAD</keyword>
<comment type="caution">
    <text evidence="11">The sequence shown here is derived from an EMBL/GenBank/DDBJ whole genome shotgun (WGS) entry which is preliminary data.</text>
</comment>
<evidence type="ECO:0000259" key="10">
    <source>
        <dbReference type="PROSITE" id="PS51379"/>
    </source>
</evidence>
<dbReference type="Gene3D" id="3.50.50.60">
    <property type="entry name" value="FAD/NAD(P)-binding domain"/>
    <property type="match status" value="1"/>
</dbReference>
<keyword evidence="4" id="KW-0479">Metal-binding</keyword>
<keyword evidence="3" id="KW-0285">Flavoprotein</keyword>
<evidence type="ECO:0000256" key="7">
    <source>
        <dbReference type="ARBA" id="ARBA00023002"/>
    </source>
</evidence>
<evidence type="ECO:0000256" key="8">
    <source>
        <dbReference type="ARBA" id="ARBA00023004"/>
    </source>
</evidence>
<dbReference type="SUPFAM" id="SSF51971">
    <property type="entry name" value="Nucleotide-binding domain"/>
    <property type="match status" value="2"/>
</dbReference>
<dbReference type="GO" id="GO:0004324">
    <property type="term" value="F:ferredoxin-NADP+ reductase activity"/>
    <property type="evidence" value="ECO:0007669"/>
    <property type="project" value="UniProtKB-EC"/>
</dbReference>
<protein>
    <submittedName>
        <fullName evidence="11">Ferredoxin--NADP+ reductase</fullName>
        <ecNumber evidence="11">1.18.1.2</ecNumber>
    </submittedName>
</protein>
<sequence length="543" mass="58239">MTYVITQNCCKDASCIAVCPVDCIRPDGDLHGSGLQMLYIDPDTCVECGACEVECPVDAIYYEDDLPSHLERYRDINADYFAKYPLDAKPMLNTRKRERVKPGSLRVAVVGSGPAACYAVTELLDIEGAEVDVYERLPTPFGLIRAGVAPDHQRTKLITEMFGSALANPRLRCHFNVEIGTDITHDELAARHDAVIYGVGASKSRALEVPGEDLPGSVSAADFVAWYNGHPDNADASFDLSGGRAVIVGNGNVALDIARVLLCGPDALRGTDIAEHTLDALAASATEEVVILGRRGPRHGAFSAAEFLALGHLPGIDVVIDSDDLEPAAGDDDETALKLQIAREYAEKPTTAGNRRVTFRFMTAPVEIVGDGRVEALRVVGNSFDASGALVGGDESTSETIETGLVIGSIGYLGAPVAGVPFDDAAGRIPNVNGRVVDEQGSSQSGVYVTGWIKRGPRGVIGTNRACAEETVANLWEDFRAGRLSRAIENRVDIDRLIAQRGIRRVDWQGWRAIDAAERELGAGTGRPRVKMVRRDQMLDVVG</sequence>
<dbReference type="CDD" id="cd04410">
    <property type="entry name" value="DMSOR_beta-like"/>
    <property type="match status" value="1"/>
</dbReference>
<name>A0ABS4ZZA7_9MYCO</name>
<dbReference type="Pfam" id="PF00037">
    <property type="entry name" value="Fer4"/>
    <property type="match status" value="1"/>
</dbReference>
<dbReference type="SUPFAM" id="SSF54862">
    <property type="entry name" value="4Fe-4S ferredoxins"/>
    <property type="match status" value="1"/>
</dbReference>
<gene>
    <name evidence="11" type="ORF">JOF57_004731</name>
</gene>
<dbReference type="InterPro" id="IPR017900">
    <property type="entry name" value="4Fe4S_Fe_S_CS"/>
</dbReference>
<evidence type="ECO:0000313" key="12">
    <source>
        <dbReference type="Proteomes" id="UP000694460"/>
    </source>
</evidence>
<evidence type="ECO:0000313" key="11">
    <source>
        <dbReference type="EMBL" id="MBP2454818.1"/>
    </source>
</evidence>
<feature type="domain" description="4Fe-4S ferredoxin-type" evidence="10">
    <location>
        <begin position="1"/>
        <end position="29"/>
    </location>
</feature>
<keyword evidence="8" id="KW-0408">Iron</keyword>
<dbReference type="PIRSF" id="PIRSF000362">
    <property type="entry name" value="FNR"/>
    <property type="match status" value="1"/>
</dbReference>
<evidence type="ECO:0000256" key="6">
    <source>
        <dbReference type="ARBA" id="ARBA00022857"/>
    </source>
</evidence>
<evidence type="ECO:0000256" key="9">
    <source>
        <dbReference type="ARBA" id="ARBA00023014"/>
    </source>
</evidence>
<dbReference type="RefSeq" id="WP_209920610.1">
    <property type="nucleotide sequence ID" value="NZ_JAGIOP010000002.1"/>
</dbReference>
<accession>A0ABS4ZZA7</accession>
<dbReference type="PANTHER" id="PTHR48467:SF1">
    <property type="entry name" value="GLUTAMATE SYNTHASE 1 [NADH], CHLOROPLASTIC-LIKE"/>
    <property type="match status" value="1"/>
</dbReference>
<comment type="cofactor">
    <cofactor evidence="1">
        <name>FAD</name>
        <dbReference type="ChEBI" id="CHEBI:57692"/>
    </cofactor>
</comment>
<keyword evidence="9" id="KW-0411">Iron-sulfur</keyword>
<dbReference type="EMBL" id="JAGIOP010000002">
    <property type="protein sequence ID" value="MBP2454818.1"/>
    <property type="molecule type" value="Genomic_DNA"/>
</dbReference>
<keyword evidence="7 11" id="KW-0560">Oxidoreductase</keyword>
<evidence type="ECO:0000256" key="3">
    <source>
        <dbReference type="ARBA" id="ARBA00022630"/>
    </source>
</evidence>
<feature type="domain" description="4Fe-4S ferredoxin-type" evidence="10">
    <location>
        <begin position="36"/>
        <end position="65"/>
    </location>
</feature>
<evidence type="ECO:0000256" key="1">
    <source>
        <dbReference type="ARBA" id="ARBA00001974"/>
    </source>
</evidence>
<dbReference type="InterPro" id="IPR036188">
    <property type="entry name" value="FAD/NAD-bd_sf"/>
</dbReference>
<proteinExistence type="inferred from homology"/>
<dbReference type="Proteomes" id="UP000694460">
    <property type="component" value="Unassembled WGS sequence"/>
</dbReference>
<evidence type="ECO:0000256" key="4">
    <source>
        <dbReference type="ARBA" id="ARBA00022723"/>
    </source>
</evidence>